<sequence length="762" mass="87512">MYLEKTSLSQATWIAPPSYDKDKIEVVYFRHTFSMDEPCQLKISLSANSRYRLWLNGESVGYGPCNGDRWYHYYDTMDVSHYVKEGTNVMVAKVVTYPAREGVDKDKTGPHKAFSNAAGPLFILSGKCVNKKGHTIHDVTTGHATWLCHQDTATTWHAYPYTFWLGASQETVEGIKVPLDFKGLSIHQEQWHDTIIKHDQGSMPHGVFPSFYLEERPIPFMQEEKGTFVKEMPIKLNDTPAFSMNRGDTIPPFSKRVMEVDAGELVTGFFHLSTIHGSDAMVKILYSESYILSENGFEQVKGIRDDCVNGHLRGYVDTFYPSGNHDHFETFWYRVFRYVRIEVETKEQPLELSDIHYVKTGYPLKEHSHVTSNEAWINQLWDMALRTLKNNMHEYYSDGPYYEQLQYTLDSLLESLFVFSVSEDTGLPKKAIMDFQQSLLPEGILQCSYPSDKIQVIPSFALYWIKMVHDYYWQTADKALVKRLRATIDTILDWYDRRIGSLGLIENIGHWEFIDWVEGWDTGVPNACQYGPSTAHNFLYAYSLRVAAELMEVAERPYVAKEYHRRADAIIAQLNIYCWVNESGMYKEGPTSDTYSQHAQLFAVLAQAKEGQEAKKMLTTALHTDSIFKCSFPLTFFMFRALEKAGIYHETEKLWDMWKCLLDLNLTTIPERPFRQRSDSHGWSALPLYEYTRSFLGVRPAVPGWDVITVDPICSYVKNIEGSVSTPKGTVHVKIQDGKIVALLGPKGVTIDCPQYEGEHHV</sequence>
<dbReference type="PANTHER" id="PTHR34987">
    <property type="entry name" value="C, PUTATIVE (AFU_ORTHOLOGUE AFUA_3G02880)-RELATED"/>
    <property type="match status" value="1"/>
</dbReference>
<feature type="domain" description="Alpha-L-rhamnosidase six-hairpin glycosidase" evidence="1">
    <location>
        <begin position="366"/>
        <end position="623"/>
    </location>
</feature>
<dbReference type="KEGG" id="vpy:HZI73_01415"/>
<dbReference type="GO" id="GO:0005975">
    <property type="term" value="P:carbohydrate metabolic process"/>
    <property type="evidence" value="ECO:0007669"/>
    <property type="project" value="InterPro"/>
</dbReference>
<dbReference type="InterPro" id="IPR008979">
    <property type="entry name" value="Galactose-bd-like_sf"/>
</dbReference>
<dbReference type="AlphaFoldDB" id="A0A8J8MGR9"/>
<dbReference type="Gene3D" id="1.50.10.10">
    <property type="match status" value="1"/>
</dbReference>
<keyword evidence="3" id="KW-1185">Reference proteome</keyword>
<organism evidence="2 3">
    <name type="scientific">Vallitalea pronyensis</name>
    <dbReference type="NCBI Taxonomy" id="1348613"/>
    <lineage>
        <taxon>Bacteria</taxon>
        <taxon>Bacillati</taxon>
        <taxon>Bacillota</taxon>
        <taxon>Clostridia</taxon>
        <taxon>Lachnospirales</taxon>
        <taxon>Vallitaleaceae</taxon>
        <taxon>Vallitalea</taxon>
    </lineage>
</organism>
<dbReference type="SUPFAM" id="SSF48208">
    <property type="entry name" value="Six-hairpin glycosidases"/>
    <property type="match status" value="1"/>
</dbReference>
<name>A0A8J8MGR9_9FIRM</name>
<dbReference type="Gene3D" id="2.60.120.260">
    <property type="entry name" value="Galactose-binding domain-like"/>
    <property type="match status" value="2"/>
</dbReference>
<dbReference type="RefSeq" id="WP_212696492.1">
    <property type="nucleotide sequence ID" value="NZ_CP058649.1"/>
</dbReference>
<evidence type="ECO:0000313" key="2">
    <source>
        <dbReference type="EMBL" id="QUI21033.1"/>
    </source>
</evidence>
<reference evidence="2" key="1">
    <citation type="submission" date="2020-07" db="EMBL/GenBank/DDBJ databases">
        <title>Vallitalea pronyensis genome.</title>
        <authorList>
            <person name="Postec A."/>
        </authorList>
    </citation>
    <scope>NUCLEOTIDE SEQUENCE</scope>
    <source>
        <strain evidence="2">FatNI3</strain>
    </source>
</reference>
<dbReference type="Gene3D" id="2.60.420.10">
    <property type="entry name" value="Maltose phosphorylase, domain 3"/>
    <property type="match status" value="1"/>
</dbReference>
<dbReference type="Pfam" id="PF17389">
    <property type="entry name" value="Bac_rhamnosid6H"/>
    <property type="match status" value="1"/>
</dbReference>
<evidence type="ECO:0000313" key="3">
    <source>
        <dbReference type="Proteomes" id="UP000683246"/>
    </source>
</evidence>
<gene>
    <name evidence="2" type="ORF">HZI73_01415</name>
</gene>
<protein>
    <recommendedName>
        <fullName evidence="1">Alpha-L-rhamnosidase six-hairpin glycosidase domain-containing protein</fullName>
    </recommendedName>
</protein>
<dbReference type="InterPro" id="IPR008928">
    <property type="entry name" value="6-hairpin_glycosidase_sf"/>
</dbReference>
<dbReference type="PANTHER" id="PTHR34987:SF2">
    <property type="entry name" value="B, PUTATIVE (AFU_ORTHOLOGUE AFUA_7G05040)-RELATED"/>
    <property type="match status" value="1"/>
</dbReference>
<evidence type="ECO:0000259" key="1">
    <source>
        <dbReference type="Pfam" id="PF17389"/>
    </source>
</evidence>
<dbReference type="Proteomes" id="UP000683246">
    <property type="component" value="Chromosome"/>
</dbReference>
<dbReference type="InterPro" id="IPR012341">
    <property type="entry name" value="6hp_glycosidase-like_sf"/>
</dbReference>
<accession>A0A8J8MGR9</accession>
<dbReference type="SUPFAM" id="SSF49785">
    <property type="entry name" value="Galactose-binding domain-like"/>
    <property type="match status" value="1"/>
</dbReference>
<dbReference type="EMBL" id="CP058649">
    <property type="protein sequence ID" value="QUI21033.1"/>
    <property type="molecule type" value="Genomic_DNA"/>
</dbReference>
<proteinExistence type="predicted"/>
<dbReference type="InterPro" id="IPR035396">
    <property type="entry name" value="Bac_rhamnosid6H"/>
</dbReference>